<proteinExistence type="predicted"/>
<evidence type="ECO:0000313" key="2">
    <source>
        <dbReference type="EMBL" id="GIL27498.1"/>
    </source>
</evidence>
<keyword evidence="3" id="KW-1185">Reference proteome</keyword>
<dbReference type="EMBL" id="BOPO01000045">
    <property type="protein sequence ID" value="GIL27498.1"/>
    <property type="molecule type" value="Genomic_DNA"/>
</dbReference>
<feature type="region of interest" description="Disordered" evidence="1">
    <location>
        <begin position="1"/>
        <end position="24"/>
    </location>
</feature>
<protein>
    <recommendedName>
        <fullName evidence="4">DUF885 domain-containing protein</fullName>
    </recommendedName>
</protein>
<dbReference type="Pfam" id="PF05960">
    <property type="entry name" value="DUF885"/>
    <property type="match status" value="1"/>
</dbReference>
<dbReference type="PANTHER" id="PTHR33361:SF2">
    <property type="entry name" value="DUF885 DOMAIN-CONTAINING PROTEIN"/>
    <property type="match status" value="1"/>
</dbReference>
<gene>
    <name evidence="2" type="ORF">NUM_27520</name>
</gene>
<dbReference type="PANTHER" id="PTHR33361">
    <property type="entry name" value="GLR0591 PROTEIN"/>
    <property type="match status" value="1"/>
</dbReference>
<organism evidence="2 3">
    <name type="scientific">Actinocatenispora comari</name>
    <dbReference type="NCBI Taxonomy" id="2807577"/>
    <lineage>
        <taxon>Bacteria</taxon>
        <taxon>Bacillati</taxon>
        <taxon>Actinomycetota</taxon>
        <taxon>Actinomycetes</taxon>
        <taxon>Micromonosporales</taxon>
        <taxon>Micromonosporaceae</taxon>
        <taxon>Actinocatenispora</taxon>
    </lineage>
</organism>
<evidence type="ECO:0000256" key="1">
    <source>
        <dbReference type="SAM" id="MobiDB-lite"/>
    </source>
</evidence>
<comment type="caution">
    <text evidence="2">The sequence shown here is derived from an EMBL/GenBank/DDBJ whole genome shotgun (WGS) entry which is preliminary data.</text>
</comment>
<name>A0A8J4AF47_9ACTN</name>
<evidence type="ECO:0000313" key="3">
    <source>
        <dbReference type="Proteomes" id="UP000614996"/>
    </source>
</evidence>
<evidence type="ECO:0008006" key="4">
    <source>
        <dbReference type="Google" id="ProtNLM"/>
    </source>
</evidence>
<dbReference type="AlphaFoldDB" id="A0A8J4AF47"/>
<sequence>MTTPTHRPSDGDPNTGGTGTADAGAVGASAVRRVADDYLDSLAGWEPKAALTIGRPAPVLPDLSPDAYDARAELAARTAGALAAATPHTGADRMLAGALADRLAAETDLHDSGFTPRLLAPLATPVHLVRSAFDDLPTETEADWAVVADTLAAVPTALAQYRQTLARSADRGQRVARRQVLAVADQCAAWTDPRRDDFYPGLVGRYPGGPSGARLTAGAAAATAATAEFEAYLRTELAPAAPETDGVGRELYAITARSFLGATIDLDEVYAYGWAELDRLATRMRAVADELVPGGTVADAMAALDADPRGRLVGLPALTDWLNERVEQITGALDGTHFDIPAATRRVECRITPAASGVMYYTAPDPGLTRPGRVWWCLPPGQDEASTWREISTLHHESLPGHHLQHAITLTLPDLHPWQRTLCEVHGYAEGWAHYAEGLAAEIGLIAGPGEQLGLLCGQIWRACRIVIDAGLHLDLPIPAGNGFTTATRWTPDLAVSFLARIAGMDRATARFEVDRYLGWPGQALAFKVGARLWEQARDRATRAGLSTREFHARALRLGPAGLDVLAGALAEGAPGPGALAEEGPTS</sequence>
<dbReference type="Proteomes" id="UP000614996">
    <property type="component" value="Unassembled WGS sequence"/>
</dbReference>
<dbReference type="RefSeq" id="WP_207125238.1">
    <property type="nucleotide sequence ID" value="NZ_BOPO01000045.1"/>
</dbReference>
<accession>A0A8J4AF47</accession>
<dbReference type="InterPro" id="IPR010281">
    <property type="entry name" value="DUF885"/>
</dbReference>
<reference evidence="3" key="1">
    <citation type="journal article" date="2021" name="Int. J. Syst. Evol. Microbiol.">
        <title>Actinocatenispora comari sp. nov., an endophytic actinomycete isolated from aerial parts of Comarum salesowianum.</title>
        <authorList>
            <person name="Oyunbileg N."/>
            <person name="Iizaka Y."/>
            <person name="Hamada M."/>
            <person name="Davaapurev B.O."/>
            <person name="Fukumoto A."/>
            <person name="Tsetseg B."/>
            <person name="Kato F."/>
            <person name="Tamura T."/>
            <person name="Batkhuu J."/>
            <person name="Anzai Y."/>
        </authorList>
    </citation>
    <scope>NUCLEOTIDE SEQUENCE [LARGE SCALE GENOMIC DNA]</scope>
    <source>
        <strain evidence="3">NUM-2625</strain>
    </source>
</reference>